<keyword evidence="7" id="KW-0653">Protein transport</keyword>
<dbReference type="InterPro" id="IPR003400">
    <property type="entry name" value="ExbD"/>
</dbReference>
<dbReference type="PANTHER" id="PTHR30558">
    <property type="entry name" value="EXBD MEMBRANE COMPONENT OF PMF-DRIVEN MACROMOLECULE IMPORT SYSTEM"/>
    <property type="match status" value="1"/>
</dbReference>
<keyword evidence="5" id="KW-1133">Transmembrane helix</keyword>
<sequence length="126" mass="13637">MIDVVFVIMLFFMVMAGQQQVENELNLKLPGSIPGTPIAIEETQVHIMETGDVLLNDDPVGEPGDAGLKNLAATMVRLAESSKATDTKVVVSIMADEMAPYQRVIDVLNALAVARIENVTFEVPPQ</sequence>
<name>A0ABU9B0Y5_9BACT</name>
<gene>
    <name evidence="8" type="ORF">WKV53_22640</name>
</gene>
<keyword evidence="4 7" id="KW-0812">Transmembrane</keyword>
<keyword evidence="3" id="KW-1003">Cell membrane</keyword>
<dbReference type="EMBL" id="JBBUKT010000011">
    <property type="protein sequence ID" value="MEK7953330.1"/>
    <property type="molecule type" value="Genomic_DNA"/>
</dbReference>
<evidence type="ECO:0000256" key="7">
    <source>
        <dbReference type="RuleBase" id="RU003879"/>
    </source>
</evidence>
<protein>
    <submittedName>
        <fullName evidence="8">Biopolymer transporter ExbD</fullName>
    </submittedName>
</protein>
<evidence type="ECO:0000256" key="5">
    <source>
        <dbReference type="ARBA" id="ARBA00022989"/>
    </source>
</evidence>
<dbReference type="Gene3D" id="3.30.420.270">
    <property type="match status" value="1"/>
</dbReference>
<evidence type="ECO:0000313" key="8">
    <source>
        <dbReference type="EMBL" id="MEK7953330.1"/>
    </source>
</evidence>
<dbReference type="RefSeq" id="WP_341407096.1">
    <property type="nucleotide sequence ID" value="NZ_JBBUKT010000011.1"/>
</dbReference>
<keyword evidence="9" id="KW-1185">Reference proteome</keyword>
<dbReference type="Pfam" id="PF02472">
    <property type="entry name" value="ExbD"/>
    <property type="match status" value="1"/>
</dbReference>
<reference evidence="8 9" key="1">
    <citation type="submission" date="2024-04" db="EMBL/GenBank/DDBJ databases">
        <title>Luteolibacter sp. isolated from soil.</title>
        <authorList>
            <person name="An J."/>
        </authorList>
    </citation>
    <scope>NUCLEOTIDE SEQUENCE [LARGE SCALE GENOMIC DNA]</scope>
    <source>
        <strain evidence="8 9">Y139</strain>
    </source>
</reference>
<evidence type="ECO:0000256" key="1">
    <source>
        <dbReference type="ARBA" id="ARBA00004162"/>
    </source>
</evidence>
<keyword evidence="7" id="KW-0813">Transport</keyword>
<comment type="caution">
    <text evidence="8">The sequence shown here is derived from an EMBL/GenBank/DDBJ whole genome shotgun (WGS) entry which is preliminary data.</text>
</comment>
<comment type="similarity">
    <text evidence="2 7">Belongs to the ExbD/TolR family.</text>
</comment>
<keyword evidence="6" id="KW-0472">Membrane</keyword>
<evidence type="ECO:0000256" key="4">
    <source>
        <dbReference type="ARBA" id="ARBA00022692"/>
    </source>
</evidence>
<evidence type="ECO:0000256" key="2">
    <source>
        <dbReference type="ARBA" id="ARBA00005811"/>
    </source>
</evidence>
<organism evidence="8 9">
    <name type="scientific">Luteolibacter soli</name>
    <dbReference type="NCBI Taxonomy" id="3135280"/>
    <lineage>
        <taxon>Bacteria</taxon>
        <taxon>Pseudomonadati</taxon>
        <taxon>Verrucomicrobiota</taxon>
        <taxon>Verrucomicrobiia</taxon>
        <taxon>Verrucomicrobiales</taxon>
        <taxon>Verrucomicrobiaceae</taxon>
        <taxon>Luteolibacter</taxon>
    </lineage>
</organism>
<comment type="subcellular location">
    <subcellularLocation>
        <location evidence="1">Cell membrane</location>
        <topology evidence="1">Single-pass membrane protein</topology>
    </subcellularLocation>
    <subcellularLocation>
        <location evidence="7">Cell membrane</location>
        <topology evidence="7">Single-pass type II membrane protein</topology>
    </subcellularLocation>
</comment>
<proteinExistence type="inferred from homology"/>
<evidence type="ECO:0000256" key="3">
    <source>
        <dbReference type="ARBA" id="ARBA00022475"/>
    </source>
</evidence>
<accession>A0ABU9B0Y5</accession>
<dbReference type="Proteomes" id="UP001371305">
    <property type="component" value="Unassembled WGS sequence"/>
</dbReference>
<evidence type="ECO:0000313" key="9">
    <source>
        <dbReference type="Proteomes" id="UP001371305"/>
    </source>
</evidence>
<evidence type="ECO:0000256" key="6">
    <source>
        <dbReference type="ARBA" id="ARBA00023136"/>
    </source>
</evidence>